<evidence type="ECO:0000313" key="8">
    <source>
        <dbReference type="EMBL" id="TDL87899.1"/>
    </source>
</evidence>
<dbReference type="CDD" id="cd01992">
    <property type="entry name" value="TilS_N"/>
    <property type="match status" value="1"/>
</dbReference>
<evidence type="ECO:0000256" key="5">
    <source>
        <dbReference type="ARBA" id="ARBA00048539"/>
    </source>
</evidence>
<protein>
    <recommendedName>
        <fullName evidence="6">tRNA(Ile)-lysidine synthase</fullName>
        <ecNumber evidence="6">6.3.4.19</ecNumber>
    </recommendedName>
    <alternativeName>
        <fullName evidence="6">tRNA(Ile)-2-lysyl-cytidine synthase</fullName>
    </alternativeName>
    <alternativeName>
        <fullName evidence="6">tRNA(Ile)-lysidine synthetase</fullName>
    </alternativeName>
</protein>
<dbReference type="EC" id="6.3.4.19" evidence="6"/>
<dbReference type="Proteomes" id="UP000294562">
    <property type="component" value="Unassembled WGS sequence"/>
</dbReference>
<comment type="function">
    <text evidence="6">Ligates lysine onto the cytidine present at position 34 of the AUA codon-specific tRNA(Ile) that contains the anticodon CAU, in an ATP-dependent manner. Cytidine is converted to lysidine, thus changing the amino acid specificity of the tRNA from methionine to isoleucine.</text>
</comment>
<dbReference type="GO" id="GO:0032267">
    <property type="term" value="F:tRNA(Ile)-lysidine synthase activity"/>
    <property type="evidence" value="ECO:0007669"/>
    <property type="project" value="UniProtKB-EC"/>
</dbReference>
<keyword evidence="3 6" id="KW-0547">Nucleotide-binding</keyword>
<keyword evidence="4 6" id="KW-0067">ATP-binding</keyword>
<proteinExistence type="inferred from homology"/>
<comment type="subcellular location">
    <subcellularLocation>
        <location evidence="6">Cytoplasm</location>
    </subcellularLocation>
</comment>
<comment type="domain">
    <text evidence="6">The N-terminal region contains the highly conserved SGGXDS motif, predicted to be a P-loop motif involved in ATP binding.</text>
</comment>
<gene>
    <name evidence="6 8" type="primary">tilS</name>
    <name evidence="8" type="ORF">E2L05_10545</name>
</gene>
<reference evidence="8 9" key="1">
    <citation type="submission" date="2019-03" db="EMBL/GenBank/DDBJ databases">
        <title>Rhodobacteraceae bacterium SM1902, a new member of the family Rhodobacteraceae isolated from Yantai.</title>
        <authorList>
            <person name="Sun Y."/>
        </authorList>
    </citation>
    <scope>NUCLEOTIDE SEQUENCE [LARGE SCALE GENOMIC DNA]</scope>
    <source>
        <strain evidence="8 9">SM1902</strain>
    </source>
</reference>
<dbReference type="OrthoDB" id="9807403at2"/>
<evidence type="ECO:0000313" key="9">
    <source>
        <dbReference type="Proteomes" id="UP000294562"/>
    </source>
</evidence>
<dbReference type="Gene3D" id="3.40.50.620">
    <property type="entry name" value="HUPs"/>
    <property type="match status" value="1"/>
</dbReference>
<dbReference type="HAMAP" id="MF_01161">
    <property type="entry name" value="tRNA_Ile_lys_synt"/>
    <property type="match status" value="1"/>
</dbReference>
<comment type="similarity">
    <text evidence="6">Belongs to the tRNA(Ile)-lysidine synthase family.</text>
</comment>
<feature type="binding site" evidence="6">
    <location>
        <begin position="27"/>
        <end position="32"/>
    </location>
    <ligand>
        <name>ATP</name>
        <dbReference type="ChEBI" id="CHEBI:30616"/>
    </ligand>
</feature>
<dbReference type="SUPFAM" id="SSF52402">
    <property type="entry name" value="Adenine nucleotide alpha hydrolases-like"/>
    <property type="match status" value="1"/>
</dbReference>
<evidence type="ECO:0000256" key="4">
    <source>
        <dbReference type="ARBA" id="ARBA00022840"/>
    </source>
</evidence>
<dbReference type="InterPro" id="IPR011063">
    <property type="entry name" value="TilS/TtcA_N"/>
</dbReference>
<evidence type="ECO:0000256" key="3">
    <source>
        <dbReference type="ARBA" id="ARBA00022741"/>
    </source>
</evidence>
<name>A0A4V3BBT8_9RHOB</name>
<feature type="domain" description="tRNA(Ile)-lysidine/2-thiocytidine synthase N-terminal" evidence="7">
    <location>
        <begin position="23"/>
        <end position="202"/>
    </location>
</feature>
<evidence type="ECO:0000259" key="7">
    <source>
        <dbReference type="Pfam" id="PF01171"/>
    </source>
</evidence>
<evidence type="ECO:0000256" key="2">
    <source>
        <dbReference type="ARBA" id="ARBA00022694"/>
    </source>
</evidence>
<dbReference type="GO" id="GO:0005737">
    <property type="term" value="C:cytoplasm"/>
    <property type="evidence" value="ECO:0007669"/>
    <property type="project" value="UniProtKB-SubCell"/>
</dbReference>
<keyword evidence="6" id="KW-0963">Cytoplasm</keyword>
<evidence type="ECO:0000256" key="6">
    <source>
        <dbReference type="HAMAP-Rule" id="MF_01161"/>
    </source>
</evidence>
<keyword evidence="1 6" id="KW-0436">Ligase</keyword>
<accession>A0A4V3BBT8</accession>
<organism evidence="8 9">
    <name type="scientific">Meridianimarinicoccus aquatilis</name>
    <dbReference type="NCBI Taxonomy" id="2552766"/>
    <lineage>
        <taxon>Bacteria</taxon>
        <taxon>Pseudomonadati</taxon>
        <taxon>Pseudomonadota</taxon>
        <taxon>Alphaproteobacteria</taxon>
        <taxon>Rhodobacterales</taxon>
        <taxon>Paracoccaceae</taxon>
        <taxon>Meridianimarinicoccus</taxon>
    </lineage>
</organism>
<dbReference type="Pfam" id="PF01171">
    <property type="entry name" value="ATP_bind_3"/>
    <property type="match status" value="1"/>
</dbReference>
<keyword evidence="2 6" id="KW-0819">tRNA processing</keyword>
<dbReference type="PANTHER" id="PTHR43033:SF1">
    <property type="entry name" value="TRNA(ILE)-LYSIDINE SYNTHASE-RELATED"/>
    <property type="match status" value="1"/>
</dbReference>
<dbReference type="AlphaFoldDB" id="A0A4V3BBT8"/>
<comment type="catalytic activity">
    <reaction evidence="5 6">
        <text>cytidine(34) in tRNA(Ile2) + L-lysine + ATP = lysidine(34) in tRNA(Ile2) + AMP + diphosphate + H(+)</text>
        <dbReference type="Rhea" id="RHEA:43744"/>
        <dbReference type="Rhea" id="RHEA-COMP:10625"/>
        <dbReference type="Rhea" id="RHEA-COMP:10670"/>
        <dbReference type="ChEBI" id="CHEBI:15378"/>
        <dbReference type="ChEBI" id="CHEBI:30616"/>
        <dbReference type="ChEBI" id="CHEBI:32551"/>
        <dbReference type="ChEBI" id="CHEBI:33019"/>
        <dbReference type="ChEBI" id="CHEBI:82748"/>
        <dbReference type="ChEBI" id="CHEBI:83665"/>
        <dbReference type="ChEBI" id="CHEBI:456215"/>
        <dbReference type="EC" id="6.3.4.19"/>
    </reaction>
</comment>
<evidence type="ECO:0000256" key="1">
    <source>
        <dbReference type="ARBA" id="ARBA00022598"/>
    </source>
</evidence>
<dbReference type="InterPro" id="IPR012795">
    <property type="entry name" value="tRNA_Ile_lys_synt_N"/>
</dbReference>
<dbReference type="EMBL" id="SMZO01000020">
    <property type="protein sequence ID" value="TDL87899.1"/>
    <property type="molecule type" value="Genomic_DNA"/>
</dbReference>
<dbReference type="InterPro" id="IPR014729">
    <property type="entry name" value="Rossmann-like_a/b/a_fold"/>
</dbReference>
<comment type="caution">
    <text evidence="8">The sequence shown here is derived from an EMBL/GenBank/DDBJ whole genome shotgun (WGS) entry which is preliminary data.</text>
</comment>
<dbReference type="GO" id="GO:0006400">
    <property type="term" value="P:tRNA modification"/>
    <property type="evidence" value="ECO:0007669"/>
    <property type="project" value="UniProtKB-UniRule"/>
</dbReference>
<dbReference type="GO" id="GO:0005524">
    <property type="term" value="F:ATP binding"/>
    <property type="evidence" value="ECO:0007669"/>
    <property type="project" value="UniProtKB-UniRule"/>
</dbReference>
<dbReference type="RefSeq" id="WP_133342873.1">
    <property type="nucleotide sequence ID" value="NZ_SMZO01000020.1"/>
</dbReference>
<sequence length="421" mass="45272">MTLAAALAAALARDLPAGIDRLGVAVSGGGDSVALMVLLADWAKTSGLQIEVATVDHGLRAEAAAEAATVAQQAAALGLNQATLKLNHALPPGNVQANARAARFELLTDWAAARQLPAVCLAHTMEDQAETFLLRLGRGSGVDGLAGMASVRRAPDDGPLWLRPLLDVRRETLRAFLRARGVDWIDDPSNTDTRFDRVRVRQSLSAGEFGQIDVPTLAETAHRLGAAKRVLCQAAYDAAKDILSVEQGSIGLDSARFSALPDDTRWRLLSAALCRVGGHIYRPRLKSLHRAERAIAERRRHALSGCIIAVKQGQIWVDREPSALAAKRGPVPGVWDGRWYIEGPHRDDLHMAMLGPQGLAQRPGWRDAGLRRSAILTVPGIWRGDTLVAAPSLPESMIGAPDWRCLPVWDKISACADHCPD</sequence>
<dbReference type="PANTHER" id="PTHR43033">
    <property type="entry name" value="TRNA(ILE)-LYSIDINE SYNTHASE-RELATED"/>
    <property type="match status" value="1"/>
</dbReference>
<keyword evidence="9" id="KW-1185">Reference proteome</keyword>
<dbReference type="NCBIfam" id="TIGR02432">
    <property type="entry name" value="lysidine_TilS_N"/>
    <property type="match status" value="1"/>
</dbReference>
<dbReference type="InterPro" id="IPR012094">
    <property type="entry name" value="tRNA_Ile_lys_synt"/>
</dbReference>